<evidence type="ECO:0000256" key="4">
    <source>
        <dbReference type="ARBA" id="ARBA00022825"/>
    </source>
</evidence>
<gene>
    <name evidence="9" type="ORF">ACFQ3F_06815</name>
</gene>
<feature type="active site" description="Charge relay system" evidence="5">
    <location>
        <position position="276"/>
    </location>
</feature>
<keyword evidence="6" id="KW-0175">Coiled coil</keyword>
<evidence type="ECO:0000256" key="6">
    <source>
        <dbReference type="SAM" id="Coils"/>
    </source>
</evidence>
<sequence length="633" mass="66710">MYRYPEHLTHPSGVELTPQPDRVLLSPRSGGPAAAAGDVLSSLGLVRAGDDGPAAAAGEQGSVRKQPVNEGPDFVFAKTADGSEVDADAITAATTGGSVAWAAPVYTADFGAGVEDLAPAADAVVLLHADVADPAELARVSALGLQRDEVRSSLLGDHDYFTVTDPATTPAYDLPDRIAEALGRPVEVRLEWVPMRVPVAHDANDPMYVDQWNLRQIHAGGPGTTGWDLTVGSSAVTVAILDEGVELGHPDLVGGFLHNGINLGTMSGTGAPTGNHGTACAGIVGARIDNGLGVAGLAGGCRLLPIAFSRWTDTEVAAGLRYARMQGAQVVSMSFGWNAWSHAVIDPAIQEAFNANMILCVATHNQNTANGITYPATNPLVMAIGASDQVDNRKSPASPDGEPWGANYGPQMSVVAPGVRIPTTDRLGAAGYTATDYTGTFNGTSAATPHVAALAALIRSRNSTLTNVQVRRIIETTAAKTGPLPYANVSGHPNGTWNEQLGYGRIDVYAALRAASRVVKRFRFEDDLKLRYKELVRDIDIYKDRVKEVSLEIPDLTKLAGREQDDVFDHDHVVLPEKAKEIQGLDEVIKRLDRIERVVGSKGAPFVKAEDRPDVTGEVVEAAVNGARAEGAS</sequence>
<dbReference type="RefSeq" id="WP_367920760.1">
    <property type="nucleotide sequence ID" value="NZ_BAABAC010000037.1"/>
</dbReference>
<dbReference type="Proteomes" id="UP001597229">
    <property type="component" value="Unassembled WGS sequence"/>
</dbReference>
<evidence type="ECO:0000259" key="8">
    <source>
        <dbReference type="Pfam" id="PF00082"/>
    </source>
</evidence>
<dbReference type="PROSITE" id="PS51892">
    <property type="entry name" value="SUBTILASE"/>
    <property type="match status" value="1"/>
</dbReference>
<comment type="similarity">
    <text evidence="1 5">Belongs to the peptidase S8 family.</text>
</comment>
<evidence type="ECO:0000256" key="7">
    <source>
        <dbReference type="SAM" id="MobiDB-lite"/>
    </source>
</evidence>
<feature type="domain" description="Peptidase S8/S53" evidence="8">
    <location>
        <begin position="234"/>
        <end position="504"/>
    </location>
</feature>
<evidence type="ECO:0000256" key="3">
    <source>
        <dbReference type="ARBA" id="ARBA00022801"/>
    </source>
</evidence>
<evidence type="ECO:0000313" key="10">
    <source>
        <dbReference type="Proteomes" id="UP001597229"/>
    </source>
</evidence>
<dbReference type="Pfam" id="PF00082">
    <property type="entry name" value="Peptidase_S8"/>
    <property type="match status" value="1"/>
</dbReference>
<dbReference type="SUPFAM" id="SSF52743">
    <property type="entry name" value="Subtilisin-like"/>
    <property type="match status" value="1"/>
</dbReference>
<dbReference type="InterPro" id="IPR036852">
    <property type="entry name" value="Peptidase_S8/S53_dom_sf"/>
</dbReference>
<keyword evidence="4 5" id="KW-0720">Serine protease</keyword>
<dbReference type="PROSITE" id="PS00138">
    <property type="entry name" value="SUBTILASE_SER"/>
    <property type="match status" value="1"/>
</dbReference>
<dbReference type="InterPro" id="IPR022398">
    <property type="entry name" value="Peptidase_S8_His-AS"/>
</dbReference>
<dbReference type="PANTHER" id="PTHR43806">
    <property type="entry name" value="PEPTIDASE S8"/>
    <property type="match status" value="1"/>
</dbReference>
<keyword evidence="10" id="KW-1185">Reference proteome</keyword>
<proteinExistence type="inferred from homology"/>
<organism evidence="9 10">
    <name type="scientific">Nocardioides ginsengisoli</name>
    <dbReference type="NCBI Taxonomy" id="363868"/>
    <lineage>
        <taxon>Bacteria</taxon>
        <taxon>Bacillati</taxon>
        <taxon>Actinomycetota</taxon>
        <taxon>Actinomycetes</taxon>
        <taxon>Propionibacteriales</taxon>
        <taxon>Nocardioidaceae</taxon>
        <taxon>Nocardioides</taxon>
    </lineage>
</organism>
<dbReference type="InterPro" id="IPR015500">
    <property type="entry name" value="Peptidase_S8_subtilisin-rel"/>
</dbReference>
<name>A0ABW3VXI6_9ACTN</name>
<dbReference type="PRINTS" id="PR00723">
    <property type="entry name" value="SUBTILISIN"/>
</dbReference>
<keyword evidence="3 5" id="KW-0378">Hydrolase</keyword>
<feature type="region of interest" description="Disordered" evidence="7">
    <location>
        <begin position="51"/>
        <end position="70"/>
    </location>
</feature>
<evidence type="ECO:0000256" key="1">
    <source>
        <dbReference type="ARBA" id="ARBA00011073"/>
    </source>
</evidence>
<dbReference type="InterPro" id="IPR000209">
    <property type="entry name" value="Peptidase_S8/S53_dom"/>
</dbReference>
<evidence type="ECO:0000313" key="9">
    <source>
        <dbReference type="EMBL" id="MFD1247494.1"/>
    </source>
</evidence>
<accession>A0ABW3VXI6</accession>
<feature type="active site" description="Charge relay system" evidence="5">
    <location>
        <position position="445"/>
    </location>
</feature>
<keyword evidence="2 5" id="KW-0645">Protease</keyword>
<dbReference type="InterPro" id="IPR050131">
    <property type="entry name" value="Peptidase_S8_subtilisin-like"/>
</dbReference>
<dbReference type="InterPro" id="IPR023828">
    <property type="entry name" value="Peptidase_S8_Ser-AS"/>
</dbReference>
<dbReference type="EMBL" id="JBHTLX010000008">
    <property type="protein sequence ID" value="MFD1247494.1"/>
    <property type="molecule type" value="Genomic_DNA"/>
</dbReference>
<dbReference type="PROSITE" id="PS00137">
    <property type="entry name" value="SUBTILASE_HIS"/>
    <property type="match status" value="1"/>
</dbReference>
<evidence type="ECO:0000256" key="2">
    <source>
        <dbReference type="ARBA" id="ARBA00022670"/>
    </source>
</evidence>
<dbReference type="Gene3D" id="3.40.50.200">
    <property type="entry name" value="Peptidase S8/S53 domain"/>
    <property type="match status" value="1"/>
</dbReference>
<dbReference type="PANTHER" id="PTHR43806:SF11">
    <property type="entry name" value="CEREVISIN-RELATED"/>
    <property type="match status" value="1"/>
</dbReference>
<feature type="active site" description="Charge relay system" evidence="5">
    <location>
        <position position="242"/>
    </location>
</feature>
<evidence type="ECO:0000256" key="5">
    <source>
        <dbReference type="PROSITE-ProRule" id="PRU01240"/>
    </source>
</evidence>
<feature type="coiled-coil region" evidence="6">
    <location>
        <begin position="525"/>
        <end position="552"/>
    </location>
</feature>
<protein>
    <submittedName>
        <fullName evidence="9">S8 family serine peptidase</fullName>
    </submittedName>
</protein>
<comment type="caution">
    <text evidence="9">The sequence shown here is derived from an EMBL/GenBank/DDBJ whole genome shotgun (WGS) entry which is preliminary data.</text>
</comment>
<reference evidence="10" key="1">
    <citation type="journal article" date="2019" name="Int. J. Syst. Evol. Microbiol.">
        <title>The Global Catalogue of Microorganisms (GCM) 10K type strain sequencing project: providing services to taxonomists for standard genome sequencing and annotation.</title>
        <authorList>
            <consortium name="The Broad Institute Genomics Platform"/>
            <consortium name="The Broad Institute Genome Sequencing Center for Infectious Disease"/>
            <person name="Wu L."/>
            <person name="Ma J."/>
        </authorList>
    </citation>
    <scope>NUCLEOTIDE SEQUENCE [LARGE SCALE GENOMIC DNA]</scope>
    <source>
        <strain evidence="10">CCUG 52478</strain>
    </source>
</reference>